<organism evidence="1 2">
    <name type="scientific">Methanocorpusculum petauri</name>
    <dbReference type="NCBI Taxonomy" id="3002863"/>
    <lineage>
        <taxon>Archaea</taxon>
        <taxon>Methanobacteriati</taxon>
        <taxon>Methanobacteriota</taxon>
        <taxon>Stenosarchaea group</taxon>
        <taxon>Methanomicrobia</taxon>
        <taxon>Methanomicrobiales</taxon>
        <taxon>Methanocorpusculaceae</taxon>
        <taxon>Methanocorpusculum</taxon>
    </lineage>
</organism>
<proteinExistence type="predicted"/>
<protein>
    <submittedName>
        <fullName evidence="1">Uncharacterized protein</fullName>
    </submittedName>
</protein>
<sequence>MEQYTGTEMTTAEYLESVWPQVYAKVSSEHKEKLANFTHIWEFNDLDRTDHGTGFGLTINEAVGRERFALMDAIEKLEITEGEYQAITQPELYLDISEETRKMLSSMVRAQRGPDTGVRGGASITEGETQWFSKNVTTNVTRLAVDLQWENPANIQNNLSITIYSPDRCVFGPFTEAEPLYSNPQKMQIYTYISRPDGVADGEWWYCVKGVNIHGVQNYTI</sequence>
<keyword evidence="2" id="KW-1185">Reference proteome</keyword>
<comment type="caution">
    <text evidence="1">The sequence shown here is derived from an EMBL/GenBank/DDBJ whole genome shotgun (WGS) entry which is preliminary data.</text>
</comment>
<reference evidence="1" key="1">
    <citation type="submission" date="2022-12" db="EMBL/GenBank/DDBJ databases">
        <title>Isolation and characterisation of novel Methanocorpusculum spp. from native Australian herbivores indicates the genus is ancestrally host-associated.</title>
        <authorList>
            <person name="Volmer J.G."/>
            <person name="Soo R.M."/>
            <person name="Evans P.N."/>
            <person name="Hoedt E.C."/>
            <person name="Astorga Alsina A.L."/>
            <person name="Woodcroft B.J."/>
            <person name="Tyson G.W."/>
            <person name="Hugenholtz P."/>
            <person name="Morrison M."/>
        </authorList>
    </citation>
    <scope>NUCLEOTIDE SEQUENCE</scope>
    <source>
        <strain evidence="1">MG</strain>
    </source>
</reference>
<dbReference type="Proteomes" id="UP001141422">
    <property type="component" value="Unassembled WGS sequence"/>
</dbReference>
<gene>
    <name evidence="1" type="ORF">O0S10_09675</name>
</gene>
<dbReference type="EMBL" id="JAPTGB010000026">
    <property type="protein sequence ID" value="MCZ0861484.1"/>
    <property type="molecule type" value="Genomic_DNA"/>
</dbReference>
<dbReference type="RefSeq" id="WP_268925674.1">
    <property type="nucleotide sequence ID" value="NZ_JAPTGB010000026.1"/>
</dbReference>
<accession>A0ABT4IJC9</accession>
<name>A0ABT4IJC9_9EURY</name>
<evidence type="ECO:0000313" key="2">
    <source>
        <dbReference type="Proteomes" id="UP001141422"/>
    </source>
</evidence>
<evidence type="ECO:0000313" key="1">
    <source>
        <dbReference type="EMBL" id="MCZ0861484.1"/>
    </source>
</evidence>